<comment type="caution">
    <text evidence="2">The sequence shown here is derived from an EMBL/GenBank/DDBJ whole genome shotgun (WGS) entry which is preliminary data.</text>
</comment>
<sequence length="148" mass="16557">MRRLHALGLPVPMPVAARYQRSGLAYTADLLTCLIPDATPLAVLLADDGSGQDNTLESVARSIAAMHARQVWHADLNAHNILVDREGRAWLIDFDRAREHVESPVQLAGNLHRLLRSLRKLLPPQRLADVEAVWPRFIDSYRRALATT</sequence>
<evidence type="ECO:0000313" key="2">
    <source>
        <dbReference type="EMBL" id="TCT01296.1"/>
    </source>
</evidence>
<name>A0A4R3LNM6_9GAMM</name>
<evidence type="ECO:0000313" key="3">
    <source>
        <dbReference type="Proteomes" id="UP000294599"/>
    </source>
</evidence>
<reference evidence="2 3" key="1">
    <citation type="submission" date="2019-03" db="EMBL/GenBank/DDBJ databases">
        <title>Genomic Encyclopedia of Type Strains, Phase IV (KMG-IV): sequencing the most valuable type-strain genomes for metagenomic binning, comparative biology and taxonomic classification.</title>
        <authorList>
            <person name="Goeker M."/>
        </authorList>
    </citation>
    <scope>NUCLEOTIDE SEQUENCE [LARGE SCALE GENOMIC DNA]</scope>
    <source>
        <strain evidence="2 3">DSM 21944</strain>
    </source>
</reference>
<gene>
    <name evidence="2" type="ORF">EDC25_101156</name>
</gene>
<dbReference type="Gene3D" id="1.10.510.10">
    <property type="entry name" value="Transferase(Phosphotransferase) domain 1"/>
    <property type="match status" value="1"/>
</dbReference>
<dbReference type="PROSITE" id="PS50011">
    <property type="entry name" value="PROTEIN_KINASE_DOM"/>
    <property type="match status" value="1"/>
</dbReference>
<dbReference type="InterPro" id="IPR011009">
    <property type="entry name" value="Kinase-like_dom_sf"/>
</dbReference>
<dbReference type="Pfam" id="PF06293">
    <property type="entry name" value="Kdo"/>
    <property type="match status" value="1"/>
</dbReference>
<keyword evidence="3" id="KW-1185">Reference proteome</keyword>
<dbReference type="InterPro" id="IPR000719">
    <property type="entry name" value="Prot_kinase_dom"/>
</dbReference>
<dbReference type="GO" id="GO:0004672">
    <property type="term" value="F:protein kinase activity"/>
    <property type="evidence" value="ECO:0007669"/>
    <property type="project" value="InterPro"/>
</dbReference>
<feature type="domain" description="Protein kinase" evidence="1">
    <location>
        <begin position="1"/>
        <end position="148"/>
    </location>
</feature>
<keyword evidence="2" id="KW-0808">Transferase</keyword>
<evidence type="ECO:0000259" key="1">
    <source>
        <dbReference type="PROSITE" id="PS50011"/>
    </source>
</evidence>
<keyword evidence="2" id="KW-0418">Kinase</keyword>
<accession>A0A4R3LNM6</accession>
<dbReference type="AlphaFoldDB" id="A0A4R3LNM6"/>
<proteinExistence type="predicted"/>
<organism evidence="2 3">
    <name type="scientific">Pseudofulvimonas gallinarii</name>
    <dbReference type="NCBI Taxonomy" id="634155"/>
    <lineage>
        <taxon>Bacteria</taxon>
        <taxon>Pseudomonadati</taxon>
        <taxon>Pseudomonadota</taxon>
        <taxon>Gammaproteobacteria</taxon>
        <taxon>Lysobacterales</taxon>
        <taxon>Rhodanobacteraceae</taxon>
        <taxon>Pseudofulvimonas</taxon>
    </lineage>
</organism>
<protein>
    <submittedName>
        <fullName evidence="2">Lipopolysaccharide kinase (Kdo/WaaP) family protein</fullName>
    </submittedName>
</protein>
<dbReference type="SUPFAM" id="SSF56112">
    <property type="entry name" value="Protein kinase-like (PK-like)"/>
    <property type="match status" value="1"/>
</dbReference>
<dbReference type="EMBL" id="SMAF01000001">
    <property type="protein sequence ID" value="TCT01296.1"/>
    <property type="molecule type" value="Genomic_DNA"/>
</dbReference>
<dbReference type="Proteomes" id="UP000294599">
    <property type="component" value="Unassembled WGS sequence"/>
</dbReference>
<dbReference type="GO" id="GO:0005524">
    <property type="term" value="F:ATP binding"/>
    <property type="evidence" value="ECO:0007669"/>
    <property type="project" value="InterPro"/>
</dbReference>